<keyword evidence="5 8" id="KW-0472">Membrane</keyword>
<sequence>MGLLGFCSSDEKENKMAEEEEKEPLLEASPAPQGGFRTMPFIAGNLALMGMANCGLTPNMILYLMREYRMDMATGSNVLYWWNAASNITPVVAALMADSFVGRFQMISIGSVINLLGILMFWLTTILPQARPPPCAEANTICPSASVLQLLLLYLSFILISIGSGGVKSSSLAFGVDQLKNIQKNGRAMDSYFGCYYAVNMVSVLISMTCLVYIQENMGWEIGFGILALLMLFATIFILLGSPFYVRSKPKGSLITGLVQVIVAFYRKRNLVIPSDDEDFMAYHHQGTMICSPSETLRFLNKACIIEDPQQDIKSDGKASDPWSLCTVEQVEELKACLKVIPIWATGVLMNINVNQGTFSTLQATTMNRHIGSSSTSFQIPTGSLGIFSYVSIITWLVLDDRIIRRHLHFSPKARMGSGIFLSFLCVVASALVEAFRRNLAIKEGFSETPGGIVDMSILWIIPQSFLGGVAEGLNAVAQNRFYISEFPQSMWSIASNFLGLGMAVASMLASCLMNLVNEVTKGWEGGSWISSNINKGHYDYYNWVLAGLSVVNLLLFFFCSRAYGPCREERKVKGDIEVES</sequence>
<dbReference type="EMBL" id="CAMAPF010000011">
    <property type="protein sequence ID" value="CAH9064681.1"/>
    <property type="molecule type" value="Genomic_DNA"/>
</dbReference>
<feature type="transmembrane region" description="Helical" evidence="8">
    <location>
        <begin position="195"/>
        <end position="214"/>
    </location>
</feature>
<feature type="transmembrane region" description="Helical" evidence="8">
    <location>
        <begin position="498"/>
        <end position="517"/>
    </location>
</feature>
<name>A0AAV0C5Z8_9ASTE</name>
<feature type="transmembrane region" description="Helical" evidence="8">
    <location>
        <begin position="46"/>
        <end position="66"/>
    </location>
</feature>
<feature type="transmembrane region" description="Helical" evidence="8">
    <location>
        <begin position="420"/>
        <end position="437"/>
    </location>
</feature>
<feature type="transmembrane region" description="Helical" evidence="8">
    <location>
        <begin position="78"/>
        <end position="97"/>
    </location>
</feature>
<evidence type="ECO:0000256" key="7">
    <source>
        <dbReference type="SAM" id="MobiDB-lite"/>
    </source>
</evidence>
<reference evidence="9" key="1">
    <citation type="submission" date="2022-07" db="EMBL/GenBank/DDBJ databases">
        <authorList>
            <person name="Macas J."/>
            <person name="Novak P."/>
            <person name="Neumann P."/>
        </authorList>
    </citation>
    <scope>NUCLEOTIDE SEQUENCE</scope>
</reference>
<evidence type="ECO:0000313" key="9">
    <source>
        <dbReference type="EMBL" id="CAH9064681.1"/>
    </source>
</evidence>
<dbReference type="GO" id="GO:0016020">
    <property type="term" value="C:membrane"/>
    <property type="evidence" value="ECO:0007669"/>
    <property type="project" value="UniProtKB-SubCell"/>
</dbReference>
<dbReference type="SUPFAM" id="SSF103473">
    <property type="entry name" value="MFS general substrate transporter"/>
    <property type="match status" value="1"/>
</dbReference>
<evidence type="ECO:0008006" key="11">
    <source>
        <dbReference type="Google" id="ProtNLM"/>
    </source>
</evidence>
<proteinExistence type="inferred from homology"/>
<feature type="transmembrane region" description="Helical" evidence="8">
    <location>
        <begin position="457"/>
        <end position="477"/>
    </location>
</feature>
<comment type="caution">
    <text evidence="9">The sequence shown here is derived from an EMBL/GenBank/DDBJ whole genome shotgun (WGS) entry which is preliminary data.</text>
</comment>
<keyword evidence="3 8" id="KW-0812">Transmembrane</keyword>
<feature type="transmembrane region" description="Helical" evidence="8">
    <location>
        <begin position="147"/>
        <end position="174"/>
    </location>
</feature>
<feature type="transmembrane region" description="Helical" evidence="8">
    <location>
        <begin position="378"/>
        <end position="399"/>
    </location>
</feature>
<evidence type="ECO:0000256" key="1">
    <source>
        <dbReference type="ARBA" id="ARBA00004141"/>
    </source>
</evidence>
<feature type="transmembrane region" description="Helical" evidence="8">
    <location>
        <begin position="109"/>
        <end position="127"/>
    </location>
</feature>
<organism evidence="9 10">
    <name type="scientific">Cuscuta epithymum</name>
    <dbReference type="NCBI Taxonomy" id="186058"/>
    <lineage>
        <taxon>Eukaryota</taxon>
        <taxon>Viridiplantae</taxon>
        <taxon>Streptophyta</taxon>
        <taxon>Embryophyta</taxon>
        <taxon>Tracheophyta</taxon>
        <taxon>Spermatophyta</taxon>
        <taxon>Magnoliopsida</taxon>
        <taxon>eudicotyledons</taxon>
        <taxon>Gunneridae</taxon>
        <taxon>Pentapetalae</taxon>
        <taxon>asterids</taxon>
        <taxon>lamiids</taxon>
        <taxon>Solanales</taxon>
        <taxon>Convolvulaceae</taxon>
        <taxon>Cuscuteae</taxon>
        <taxon>Cuscuta</taxon>
        <taxon>Cuscuta subgen. Cuscuta</taxon>
    </lineage>
</organism>
<evidence type="ECO:0000313" key="10">
    <source>
        <dbReference type="Proteomes" id="UP001152523"/>
    </source>
</evidence>
<protein>
    <recommendedName>
        <fullName evidence="11">Protein NRT1/ PTR FAMILY 1.2-like</fullName>
    </recommendedName>
</protein>
<dbReference type="AlphaFoldDB" id="A0AAV0C5Z8"/>
<feature type="transmembrane region" description="Helical" evidence="8">
    <location>
        <begin position="220"/>
        <end position="240"/>
    </location>
</feature>
<evidence type="ECO:0000256" key="2">
    <source>
        <dbReference type="ARBA" id="ARBA00005982"/>
    </source>
</evidence>
<dbReference type="Proteomes" id="UP001152523">
    <property type="component" value="Unassembled WGS sequence"/>
</dbReference>
<evidence type="ECO:0000256" key="3">
    <source>
        <dbReference type="ARBA" id="ARBA00022692"/>
    </source>
</evidence>
<evidence type="ECO:0000256" key="5">
    <source>
        <dbReference type="ARBA" id="ARBA00023136"/>
    </source>
</evidence>
<dbReference type="InterPro" id="IPR000109">
    <property type="entry name" value="POT_fam"/>
</dbReference>
<gene>
    <name evidence="9" type="ORF">CEPIT_LOCUS2164</name>
</gene>
<comment type="similarity">
    <text evidence="6">Belongs to the major facilitator superfamily. Phosphate:H(+) symporter (TC 2.A.1.9) family.</text>
</comment>
<dbReference type="GO" id="GO:0022857">
    <property type="term" value="F:transmembrane transporter activity"/>
    <property type="evidence" value="ECO:0007669"/>
    <property type="project" value="InterPro"/>
</dbReference>
<comment type="subcellular location">
    <subcellularLocation>
        <location evidence="1">Membrane</location>
        <topology evidence="1">Multi-pass membrane protein</topology>
    </subcellularLocation>
</comment>
<evidence type="ECO:0000256" key="4">
    <source>
        <dbReference type="ARBA" id="ARBA00022989"/>
    </source>
</evidence>
<evidence type="ECO:0000256" key="6">
    <source>
        <dbReference type="ARBA" id="ARBA00044504"/>
    </source>
</evidence>
<keyword evidence="4 8" id="KW-1133">Transmembrane helix</keyword>
<feature type="region of interest" description="Disordered" evidence="7">
    <location>
        <begin position="1"/>
        <end position="29"/>
    </location>
</feature>
<dbReference type="InterPro" id="IPR036259">
    <property type="entry name" value="MFS_trans_sf"/>
</dbReference>
<accession>A0AAV0C5Z8</accession>
<evidence type="ECO:0000256" key="8">
    <source>
        <dbReference type="SAM" id="Phobius"/>
    </source>
</evidence>
<dbReference type="Pfam" id="PF00854">
    <property type="entry name" value="PTR2"/>
    <property type="match status" value="1"/>
</dbReference>
<feature type="transmembrane region" description="Helical" evidence="8">
    <location>
        <begin position="541"/>
        <end position="564"/>
    </location>
</feature>
<dbReference type="PANTHER" id="PTHR11654">
    <property type="entry name" value="OLIGOPEPTIDE TRANSPORTER-RELATED"/>
    <property type="match status" value="1"/>
</dbReference>
<keyword evidence="10" id="KW-1185">Reference proteome</keyword>
<dbReference type="Gene3D" id="1.20.1250.20">
    <property type="entry name" value="MFS general substrate transporter like domains"/>
    <property type="match status" value="1"/>
</dbReference>
<comment type="similarity">
    <text evidence="2">Belongs to the major facilitator superfamily. Proton-dependent oligopeptide transporter (POT/PTR) (TC 2.A.17) family.</text>
</comment>